<keyword evidence="2" id="KW-1133">Transmembrane helix</keyword>
<name>A0A219B3N5_9SPHN</name>
<keyword evidence="1" id="KW-0175">Coiled coil</keyword>
<proteinExistence type="predicted"/>
<dbReference type="EMBL" id="NFZT01000001">
    <property type="protein sequence ID" value="OWV32418.1"/>
    <property type="molecule type" value="Genomic_DNA"/>
</dbReference>
<comment type="caution">
    <text evidence="3">The sequence shown here is derived from an EMBL/GenBank/DDBJ whole genome shotgun (WGS) entry which is preliminary data.</text>
</comment>
<evidence type="ECO:0000256" key="2">
    <source>
        <dbReference type="SAM" id="Phobius"/>
    </source>
</evidence>
<feature type="coiled-coil region" evidence="1">
    <location>
        <begin position="1"/>
        <end position="28"/>
    </location>
</feature>
<sequence>MARRERNLEERRARLARLQEGLERKRSRAHRRRRLALGGLALVAGLVLAGLVGLQFLDRLPYGSRILEVGWERLARIRSNYPSLDPVWTALGWVLPQEGSGPLAHQPRFAADAPLLDPPVPNLTARAGTARYPDYFPVGGLLAPPLRYFISCENSNRAGELRTLADRPVDPPSRGLLRGMEFVYEPCLYDGIAPARVPRGQWADGAQVIHRSALAGDPARFRLERGGSLRINPGRVGVNKFDVGRFHAEVSDIEVDVPNSADSGALWFEVFPSATDDVLTTLVVRDSSFSGARNAFFVPPGATMLYIERSRFGPNGGSDYDQEHTIYLNGIVSAHFVDSVIFGQQAKGSIGGHLLKARPALTILENVAFDTGGSPTTPSNRPMADLPTLGWIWAEDLAFRRRQPDSPTTRNAVIGLRRDRYVGGRGARGRVQVPWPTAADWEMPMAPGECDEDVSEDVYLQVFRGVRIESHRMEPFGIRQSGFVDTEFNGLKPVTSKEELLGHPRRNRALTLYGSVTGDIRAPAAAQGYFGSTWGPPSYVCPISDVTNLNMIRVVRSQDAFVETALRKISLANGDLIRRAEIKR</sequence>
<keyword evidence="2" id="KW-0472">Membrane</keyword>
<keyword evidence="4" id="KW-1185">Reference proteome</keyword>
<reference evidence="4" key="1">
    <citation type="submission" date="2017-05" db="EMBL/GenBank/DDBJ databases">
        <authorList>
            <person name="Lin X."/>
        </authorList>
    </citation>
    <scope>NUCLEOTIDE SEQUENCE [LARGE SCALE GENOMIC DNA]</scope>
    <source>
        <strain evidence="4">JLT2012</strain>
    </source>
</reference>
<organism evidence="3 4">
    <name type="scientific">Pacificimonas flava</name>
    <dbReference type="NCBI Taxonomy" id="1234595"/>
    <lineage>
        <taxon>Bacteria</taxon>
        <taxon>Pseudomonadati</taxon>
        <taxon>Pseudomonadota</taxon>
        <taxon>Alphaproteobacteria</taxon>
        <taxon>Sphingomonadales</taxon>
        <taxon>Sphingosinicellaceae</taxon>
        <taxon>Pacificimonas</taxon>
    </lineage>
</organism>
<accession>A0A219B3N5</accession>
<evidence type="ECO:0000313" key="4">
    <source>
        <dbReference type="Proteomes" id="UP000198462"/>
    </source>
</evidence>
<gene>
    <name evidence="3" type="ORF">B5C34_02425</name>
</gene>
<protein>
    <submittedName>
        <fullName evidence="3">Uncharacterized protein</fullName>
    </submittedName>
</protein>
<evidence type="ECO:0000313" key="3">
    <source>
        <dbReference type="EMBL" id="OWV32418.1"/>
    </source>
</evidence>
<dbReference type="RefSeq" id="WP_088711214.1">
    <property type="nucleotide sequence ID" value="NZ_NFZT01000001.1"/>
</dbReference>
<evidence type="ECO:0000256" key="1">
    <source>
        <dbReference type="SAM" id="Coils"/>
    </source>
</evidence>
<dbReference type="OrthoDB" id="7592043at2"/>
<dbReference type="AlphaFoldDB" id="A0A219B3N5"/>
<keyword evidence="2" id="KW-0812">Transmembrane</keyword>
<feature type="transmembrane region" description="Helical" evidence="2">
    <location>
        <begin position="35"/>
        <end position="57"/>
    </location>
</feature>
<dbReference type="Proteomes" id="UP000198462">
    <property type="component" value="Unassembled WGS sequence"/>
</dbReference>